<dbReference type="GO" id="GO:0033980">
    <property type="term" value="F:phosphonopyruvate decarboxylase activity"/>
    <property type="evidence" value="ECO:0007669"/>
    <property type="project" value="InterPro"/>
</dbReference>
<gene>
    <name evidence="6" type="ORF">Verru16b_03221</name>
</gene>
<dbReference type="GO" id="GO:0032923">
    <property type="term" value="P:organic phosphonate biosynthetic process"/>
    <property type="evidence" value="ECO:0007669"/>
    <property type="project" value="InterPro"/>
</dbReference>
<dbReference type="Proteomes" id="UP000095228">
    <property type="component" value="Chromosome"/>
</dbReference>
<evidence type="ECO:0000259" key="5">
    <source>
        <dbReference type="Pfam" id="PF02776"/>
    </source>
</evidence>
<dbReference type="InterPro" id="IPR051818">
    <property type="entry name" value="TPP_dependent_decarboxylase"/>
</dbReference>
<dbReference type="PATRIC" id="fig|1838286.3.peg.3257"/>
<protein>
    <recommendedName>
        <fullName evidence="8">Phosphonopyruvate decarboxylase</fullName>
    </recommendedName>
</protein>
<dbReference type="InterPro" id="IPR011766">
    <property type="entry name" value="TPP_enzyme_TPP-bd"/>
</dbReference>
<dbReference type="EMBL" id="CP016094">
    <property type="protein sequence ID" value="AOS46125.1"/>
    <property type="molecule type" value="Genomic_DNA"/>
</dbReference>
<dbReference type="SUPFAM" id="SSF52518">
    <property type="entry name" value="Thiamin diphosphate-binding fold (THDP-binding)"/>
    <property type="match status" value="2"/>
</dbReference>
<dbReference type="AlphaFoldDB" id="A0A1D8AZ21"/>
<name>A0A1D8AZ21_9BACT</name>
<dbReference type="PANTHER" id="PTHR42818:SF1">
    <property type="entry name" value="SULFOPYRUVATE DECARBOXYLASE"/>
    <property type="match status" value="1"/>
</dbReference>
<evidence type="ECO:0000256" key="2">
    <source>
        <dbReference type="ARBA" id="ARBA00023052"/>
    </source>
</evidence>
<dbReference type="RefSeq" id="WP_069963211.1">
    <property type="nucleotide sequence ID" value="NZ_CP016094.1"/>
</dbReference>
<evidence type="ECO:0000256" key="1">
    <source>
        <dbReference type="ARBA" id="ARBA00022793"/>
    </source>
</evidence>
<dbReference type="KEGG" id="obg:Verru16b_03221"/>
<dbReference type="NCBIfam" id="TIGR03297">
    <property type="entry name" value="Ppyr-DeCO2ase"/>
    <property type="match status" value="1"/>
</dbReference>
<dbReference type="OrthoDB" id="9785953at2"/>
<organism evidence="6 7">
    <name type="scientific">Lacunisphaera limnophila</name>
    <dbReference type="NCBI Taxonomy" id="1838286"/>
    <lineage>
        <taxon>Bacteria</taxon>
        <taxon>Pseudomonadati</taxon>
        <taxon>Verrucomicrobiota</taxon>
        <taxon>Opitutia</taxon>
        <taxon>Opitutales</taxon>
        <taxon>Opitutaceae</taxon>
        <taxon>Lacunisphaera</taxon>
    </lineage>
</organism>
<accession>A0A1D8AZ21</accession>
<reference evidence="6 7" key="1">
    <citation type="submission" date="2016-06" db="EMBL/GenBank/DDBJ databases">
        <title>Three novel species with peptidoglycan cell walls form the new genus Lacunisphaera gen. nov. in the family Opitutaceae of the verrucomicrobial subdivision 4.</title>
        <authorList>
            <person name="Rast P."/>
            <person name="Gloeckner I."/>
            <person name="Jogler M."/>
            <person name="Boedeker C."/>
            <person name="Jeske O."/>
            <person name="Wiegand S."/>
            <person name="Reinhardt R."/>
            <person name="Schumann P."/>
            <person name="Rohde M."/>
            <person name="Spring S."/>
            <person name="Gloeckner F.O."/>
            <person name="Jogler C."/>
        </authorList>
    </citation>
    <scope>NUCLEOTIDE SEQUENCE [LARGE SCALE GENOMIC DNA]</scope>
    <source>
        <strain evidence="6 7">IG16b</strain>
    </source>
</reference>
<keyword evidence="3" id="KW-0456">Lyase</keyword>
<keyword evidence="7" id="KW-1185">Reference proteome</keyword>
<dbReference type="PANTHER" id="PTHR42818">
    <property type="entry name" value="SULFOPYRUVATE DECARBOXYLASE SUBUNIT ALPHA"/>
    <property type="match status" value="1"/>
</dbReference>
<evidence type="ECO:0000313" key="7">
    <source>
        <dbReference type="Proteomes" id="UP000095228"/>
    </source>
</evidence>
<feature type="domain" description="Thiamine pyrophosphate enzyme TPP-binding" evidence="4">
    <location>
        <begin position="240"/>
        <end position="353"/>
    </location>
</feature>
<dbReference type="Pfam" id="PF02775">
    <property type="entry name" value="TPP_enzyme_C"/>
    <property type="match status" value="1"/>
</dbReference>
<evidence type="ECO:0000259" key="4">
    <source>
        <dbReference type="Pfam" id="PF02775"/>
    </source>
</evidence>
<dbReference type="Pfam" id="PF02776">
    <property type="entry name" value="TPP_enzyme_N"/>
    <property type="match status" value="1"/>
</dbReference>
<feature type="domain" description="Thiamine pyrophosphate enzyme N-terminal TPP-binding" evidence="5">
    <location>
        <begin position="7"/>
        <end position="105"/>
    </location>
</feature>
<dbReference type="GO" id="GO:0030976">
    <property type="term" value="F:thiamine pyrophosphate binding"/>
    <property type="evidence" value="ECO:0007669"/>
    <property type="project" value="InterPro"/>
</dbReference>
<dbReference type="InterPro" id="IPR017684">
    <property type="entry name" value="Phosphono-pyrv_decarboxylase"/>
</dbReference>
<evidence type="ECO:0008006" key="8">
    <source>
        <dbReference type="Google" id="ProtNLM"/>
    </source>
</evidence>
<keyword evidence="1" id="KW-0210">Decarboxylase</keyword>
<dbReference type="InterPro" id="IPR012001">
    <property type="entry name" value="Thiamin_PyroP_enz_TPP-bd_dom"/>
</dbReference>
<dbReference type="InterPro" id="IPR029061">
    <property type="entry name" value="THDP-binding"/>
</dbReference>
<sequence length="385" mass="42064">MVSARVFLDGCFVRGVRLVTGVPCSYLKPLIDASLEDKRFQFRDAVNEGDAVAMAAGAVLGGAPAMAMFQNSGLGNAVNALTSLCYPFRVPILLVITHRGEPGAQPDEPQHEQMGRITNKLLDLLEIPWSRLPRDPAALDAVLDRAIASMMTTRRPYALVLSSDGIEPYPSERHMSSTVPTTTDHFFRELFTRPRHLRATRTQALMAIREARHDDEVLIATTGYTGRELYALGDDPWNLYLVGSMGSASAFGLGLALHHRKHHVTVIDGDGAALMRMGNLATLGAYAPPDFLHVVIDNEVHESTGGQSTVSSGVSFAAVAQACGYRRVNATDDLAQFIVDLKTPRNEGPTLLHFRIRPGSPTKLPRPKTTPEQVFTRLQCWLQAV</sequence>
<proteinExistence type="predicted"/>
<dbReference type="Gene3D" id="3.40.50.970">
    <property type="match status" value="2"/>
</dbReference>
<evidence type="ECO:0000313" key="6">
    <source>
        <dbReference type="EMBL" id="AOS46125.1"/>
    </source>
</evidence>
<dbReference type="STRING" id="1838286.Verru16b_03221"/>
<keyword evidence="2" id="KW-0786">Thiamine pyrophosphate</keyword>
<dbReference type="CDD" id="cd07035">
    <property type="entry name" value="TPP_PYR_POX_like"/>
    <property type="match status" value="1"/>
</dbReference>
<evidence type="ECO:0000256" key="3">
    <source>
        <dbReference type="ARBA" id="ARBA00023239"/>
    </source>
</evidence>